<dbReference type="OrthoDB" id="445391at2759"/>
<feature type="region of interest" description="Disordered" evidence="1">
    <location>
        <begin position="368"/>
        <end position="396"/>
    </location>
</feature>
<dbReference type="EMBL" id="CAMXCT020000442">
    <property type="protein sequence ID" value="CAL1132239.1"/>
    <property type="molecule type" value="Genomic_DNA"/>
</dbReference>
<feature type="region of interest" description="Disordered" evidence="1">
    <location>
        <begin position="417"/>
        <end position="511"/>
    </location>
</feature>
<comment type="caution">
    <text evidence="2">The sequence shown here is derived from an EMBL/GenBank/DDBJ whole genome shotgun (WGS) entry which is preliminary data.</text>
</comment>
<evidence type="ECO:0000313" key="2">
    <source>
        <dbReference type="EMBL" id="CAI3978864.1"/>
    </source>
</evidence>
<sequence>MLAGVRPGWQDPTTAEAVVSDASSRSSDSNYLDQGESAKRPVRPPRPALLRSLEEQRADAQPVAEEHSSISFSHGKAAGNMSRPWEDTKLPSHPVRADPKLKVEKMLEPARRAAEADRKAVKGAVAAIGNLVQEQLQMKYGISLDLDDFIRKVDSLCRAQLNGEDWDPQQVVSCLNGIKDMRFRTRDAARVLELRLEPRSTPSFESLVEEVNFMLGTSSAVAVVTSRGGPSTAVAVFREDYARSRIGLVGRCYDLSSEPLASFTASQLDYALMLSVSIVEVLRLQGEAEALPRLRAEYLSLNNGKASASRTSDVPEPVTQEQNISRQVSEQRGRQGLADALMERRAAEASQPSVVSMAMDWLWSGGRSSWMPSSSSQRPQRTGTSAPPSSQRHVPQYPNVLQGEATKLNLQKVPRKISPTGRFGYSPGRFSSHRSSSRPGARQMDTPAPLLMAAGPGPATLSRADSPETPPAARMRKDEVTWGEEMPKDLVIEDPPQRPRRDKSANWGFCS</sequence>
<dbReference type="EMBL" id="CAMXCT030000442">
    <property type="protein sequence ID" value="CAL4766176.1"/>
    <property type="molecule type" value="Genomic_DNA"/>
</dbReference>
<feature type="region of interest" description="Disordered" evidence="1">
    <location>
        <begin position="1"/>
        <end position="95"/>
    </location>
</feature>
<gene>
    <name evidence="2" type="ORF">C1SCF055_LOCUS6861</name>
</gene>
<evidence type="ECO:0000313" key="3">
    <source>
        <dbReference type="EMBL" id="CAL4766176.1"/>
    </source>
</evidence>
<keyword evidence="4" id="KW-1185">Reference proteome</keyword>
<evidence type="ECO:0000256" key="1">
    <source>
        <dbReference type="SAM" id="MobiDB-lite"/>
    </source>
</evidence>
<proteinExistence type="predicted"/>
<feature type="compositionally biased region" description="Basic and acidic residues" evidence="1">
    <location>
        <begin position="52"/>
        <end position="68"/>
    </location>
</feature>
<reference evidence="3 4" key="2">
    <citation type="submission" date="2024-05" db="EMBL/GenBank/DDBJ databases">
        <authorList>
            <person name="Chen Y."/>
            <person name="Shah S."/>
            <person name="Dougan E. K."/>
            <person name="Thang M."/>
            <person name="Chan C."/>
        </authorList>
    </citation>
    <scope>NUCLEOTIDE SEQUENCE [LARGE SCALE GENOMIC DNA]</scope>
</reference>
<feature type="compositionally biased region" description="Polar residues" evidence="1">
    <location>
        <begin position="319"/>
        <end position="330"/>
    </location>
</feature>
<dbReference type="Proteomes" id="UP001152797">
    <property type="component" value="Unassembled WGS sequence"/>
</dbReference>
<reference evidence="2" key="1">
    <citation type="submission" date="2022-10" db="EMBL/GenBank/DDBJ databases">
        <authorList>
            <person name="Chen Y."/>
            <person name="Dougan E. K."/>
            <person name="Chan C."/>
            <person name="Rhodes N."/>
            <person name="Thang M."/>
        </authorList>
    </citation>
    <scope>NUCLEOTIDE SEQUENCE</scope>
</reference>
<feature type="compositionally biased region" description="Low complexity" evidence="1">
    <location>
        <begin position="17"/>
        <end position="29"/>
    </location>
</feature>
<feature type="compositionally biased region" description="Low complexity" evidence="1">
    <location>
        <begin position="437"/>
        <end position="459"/>
    </location>
</feature>
<evidence type="ECO:0000313" key="4">
    <source>
        <dbReference type="Proteomes" id="UP001152797"/>
    </source>
</evidence>
<protein>
    <submittedName>
        <fullName evidence="2">Uncharacterized protein</fullName>
    </submittedName>
</protein>
<dbReference type="EMBL" id="CAMXCT010000442">
    <property type="protein sequence ID" value="CAI3978864.1"/>
    <property type="molecule type" value="Genomic_DNA"/>
</dbReference>
<feature type="region of interest" description="Disordered" evidence="1">
    <location>
        <begin position="305"/>
        <end position="336"/>
    </location>
</feature>
<organism evidence="2">
    <name type="scientific">Cladocopium goreaui</name>
    <dbReference type="NCBI Taxonomy" id="2562237"/>
    <lineage>
        <taxon>Eukaryota</taxon>
        <taxon>Sar</taxon>
        <taxon>Alveolata</taxon>
        <taxon>Dinophyceae</taxon>
        <taxon>Suessiales</taxon>
        <taxon>Symbiodiniaceae</taxon>
        <taxon>Cladocopium</taxon>
    </lineage>
</organism>
<feature type="compositionally biased region" description="Basic and acidic residues" evidence="1">
    <location>
        <begin position="475"/>
        <end position="504"/>
    </location>
</feature>
<dbReference type="AlphaFoldDB" id="A0A9P1BSW6"/>
<feature type="compositionally biased region" description="Basic and acidic residues" evidence="1">
    <location>
        <begin position="84"/>
        <end position="95"/>
    </location>
</feature>
<name>A0A9P1BSW6_9DINO</name>
<accession>A0A9P1BSW6</accession>
<feature type="compositionally biased region" description="Low complexity" evidence="1">
    <location>
        <begin position="368"/>
        <end position="385"/>
    </location>
</feature>